<keyword evidence="4" id="KW-1185">Reference proteome</keyword>
<evidence type="ECO:0000313" key="2">
    <source>
        <dbReference type="EMBL" id="CAA7046858.1"/>
    </source>
</evidence>
<protein>
    <submittedName>
        <fullName evidence="3">Uncharacterized protein</fullName>
    </submittedName>
</protein>
<evidence type="ECO:0000313" key="3">
    <source>
        <dbReference type="EMBL" id="CAA7053734.1"/>
    </source>
</evidence>
<reference evidence="3 4" key="1">
    <citation type="submission" date="2020-01" db="EMBL/GenBank/DDBJ databases">
        <authorList>
            <person name="Mishra B."/>
        </authorList>
    </citation>
    <scope>NUCLEOTIDE SEQUENCE [LARGE SCALE GENOMIC DNA]</scope>
</reference>
<gene>
    <name evidence="1" type="ORF">MERR_LOCUS13448</name>
    <name evidence="2" type="ORF">MERR_LOCUS34093</name>
    <name evidence="3" type="ORF">MERR_LOCUS40970</name>
</gene>
<dbReference type="EMBL" id="CACVBM020001050">
    <property type="protein sequence ID" value="CAA7026213.1"/>
    <property type="molecule type" value="Genomic_DNA"/>
</dbReference>
<proteinExistence type="predicted"/>
<evidence type="ECO:0000313" key="4">
    <source>
        <dbReference type="Proteomes" id="UP000467841"/>
    </source>
</evidence>
<name>A0A6D2KXA7_9BRAS</name>
<dbReference type="EMBL" id="CACVBM020001548">
    <property type="protein sequence ID" value="CAA7053734.1"/>
    <property type="molecule type" value="Genomic_DNA"/>
</dbReference>
<accession>A0A6D2KXA7</accession>
<dbReference type="Proteomes" id="UP000467841">
    <property type="component" value="Unassembled WGS sequence"/>
</dbReference>
<evidence type="ECO:0000313" key="1">
    <source>
        <dbReference type="EMBL" id="CAA7026213.1"/>
    </source>
</evidence>
<sequence>MVNVSYESYESNRVVGASVDGDSGKFGEEASGIEALCANYVDFPARICEEPPLLKIIREICDFRWNSREINHRFDRNEFVGRITEELEVKTKERRNKTEGSREKE</sequence>
<organism evidence="3 4">
    <name type="scientific">Microthlaspi erraticum</name>
    <dbReference type="NCBI Taxonomy" id="1685480"/>
    <lineage>
        <taxon>Eukaryota</taxon>
        <taxon>Viridiplantae</taxon>
        <taxon>Streptophyta</taxon>
        <taxon>Embryophyta</taxon>
        <taxon>Tracheophyta</taxon>
        <taxon>Spermatophyta</taxon>
        <taxon>Magnoliopsida</taxon>
        <taxon>eudicotyledons</taxon>
        <taxon>Gunneridae</taxon>
        <taxon>Pentapetalae</taxon>
        <taxon>rosids</taxon>
        <taxon>malvids</taxon>
        <taxon>Brassicales</taxon>
        <taxon>Brassicaceae</taxon>
        <taxon>Coluteocarpeae</taxon>
        <taxon>Microthlaspi</taxon>
    </lineage>
</organism>
<dbReference type="AlphaFoldDB" id="A0A6D2KXA7"/>
<dbReference type="EMBL" id="CACVBM020001358">
    <property type="protein sequence ID" value="CAA7046858.1"/>
    <property type="molecule type" value="Genomic_DNA"/>
</dbReference>